<comment type="caution">
    <text evidence="1">The sequence shown here is derived from an EMBL/GenBank/DDBJ whole genome shotgun (WGS) entry which is preliminary data.</text>
</comment>
<dbReference type="EMBL" id="BPLR01013072">
    <property type="protein sequence ID" value="GIY58508.1"/>
    <property type="molecule type" value="Genomic_DNA"/>
</dbReference>
<protein>
    <submittedName>
        <fullName evidence="1">Uncharacterized protein</fullName>
    </submittedName>
</protein>
<keyword evidence="2" id="KW-1185">Reference proteome</keyword>
<dbReference type="Proteomes" id="UP001054945">
    <property type="component" value="Unassembled WGS sequence"/>
</dbReference>
<name>A0AAV4UL40_CAEEX</name>
<organism evidence="1 2">
    <name type="scientific">Caerostris extrusa</name>
    <name type="common">Bark spider</name>
    <name type="synonym">Caerostris bankana</name>
    <dbReference type="NCBI Taxonomy" id="172846"/>
    <lineage>
        <taxon>Eukaryota</taxon>
        <taxon>Metazoa</taxon>
        <taxon>Ecdysozoa</taxon>
        <taxon>Arthropoda</taxon>
        <taxon>Chelicerata</taxon>
        <taxon>Arachnida</taxon>
        <taxon>Araneae</taxon>
        <taxon>Araneomorphae</taxon>
        <taxon>Entelegynae</taxon>
        <taxon>Araneoidea</taxon>
        <taxon>Araneidae</taxon>
        <taxon>Caerostris</taxon>
    </lineage>
</organism>
<gene>
    <name evidence="1" type="ORF">CEXT_267591</name>
</gene>
<dbReference type="AlphaFoldDB" id="A0AAV4UL40"/>
<evidence type="ECO:0000313" key="2">
    <source>
        <dbReference type="Proteomes" id="UP001054945"/>
    </source>
</evidence>
<proteinExistence type="predicted"/>
<sequence>MKKYGGHCDDVYTGLVGEEFIVSGDIPSVQFPPSLGPSLLLARTNTGEEFYSKKHAFPNTIALMTAPAFFPFFLKNNFRKSFGGKKEKKGNKQKYVIQKTSESVNLGLEEDRNRENWEAMTGFAL</sequence>
<accession>A0AAV4UL40</accession>
<evidence type="ECO:0000313" key="1">
    <source>
        <dbReference type="EMBL" id="GIY58508.1"/>
    </source>
</evidence>
<reference evidence="1 2" key="1">
    <citation type="submission" date="2021-06" db="EMBL/GenBank/DDBJ databases">
        <title>Caerostris extrusa draft genome.</title>
        <authorList>
            <person name="Kono N."/>
            <person name="Arakawa K."/>
        </authorList>
    </citation>
    <scope>NUCLEOTIDE SEQUENCE [LARGE SCALE GENOMIC DNA]</scope>
</reference>